<comment type="similarity">
    <text evidence="1 4">Belongs to the D-isomer specific 2-hydroxyacid dehydrogenase family.</text>
</comment>
<comment type="caution">
    <text evidence="7">The sequence shown here is derived from an EMBL/GenBank/DDBJ whole genome shotgun (WGS) entry which is preliminary data.</text>
</comment>
<accession>A0A927C3W3</accession>
<dbReference type="PROSITE" id="PS00670">
    <property type="entry name" value="D_2_HYDROXYACID_DH_2"/>
    <property type="match status" value="1"/>
</dbReference>
<evidence type="ECO:0000256" key="3">
    <source>
        <dbReference type="ARBA" id="ARBA00023027"/>
    </source>
</evidence>
<dbReference type="GO" id="GO:0004617">
    <property type="term" value="F:phosphoglycerate dehydrogenase activity"/>
    <property type="evidence" value="ECO:0007669"/>
    <property type="project" value="UniProtKB-ARBA"/>
</dbReference>
<dbReference type="InterPro" id="IPR006140">
    <property type="entry name" value="D-isomer_DH_NAD-bd"/>
</dbReference>
<evidence type="ECO:0000259" key="5">
    <source>
        <dbReference type="Pfam" id="PF00389"/>
    </source>
</evidence>
<keyword evidence="2 4" id="KW-0560">Oxidoreductase</keyword>
<dbReference type="InterPro" id="IPR006139">
    <property type="entry name" value="D-isomer_2_OHA_DH_cat_dom"/>
</dbReference>
<evidence type="ECO:0000256" key="1">
    <source>
        <dbReference type="ARBA" id="ARBA00005854"/>
    </source>
</evidence>
<evidence type="ECO:0000313" key="7">
    <source>
        <dbReference type="EMBL" id="MBD2860849.1"/>
    </source>
</evidence>
<name>A0A927C3W3_9BACL</name>
<dbReference type="CDD" id="cd12167">
    <property type="entry name" value="2-Hacid_dh_8"/>
    <property type="match status" value="1"/>
</dbReference>
<feature type="domain" description="D-isomer specific 2-hydroxyacid dehydrogenase catalytic" evidence="5">
    <location>
        <begin position="24"/>
        <end position="321"/>
    </location>
</feature>
<gene>
    <name evidence="7" type="ORF">IDH45_02470</name>
</gene>
<dbReference type="GO" id="GO:0047545">
    <property type="term" value="F:(S)-2-hydroxyglutarate dehydrogenase activity"/>
    <property type="evidence" value="ECO:0007669"/>
    <property type="project" value="UniProtKB-ARBA"/>
</dbReference>
<proteinExistence type="inferred from homology"/>
<dbReference type="InterPro" id="IPR050223">
    <property type="entry name" value="D-isomer_2-hydroxyacid_DH"/>
</dbReference>
<dbReference type="PROSITE" id="PS00671">
    <property type="entry name" value="D_2_HYDROXYACID_DH_3"/>
    <property type="match status" value="1"/>
</dbReference>
<dbReference type="AlphaFoldDB" id="A0A927C3W3"/>
<dbReference type="GO" id="GO:0051287">
    <property type="term" value="F:NAD binding"/>
    <property type="evidence" value="ECO:0007669"/>
    <property type="project" value="InterPro"/>
</dbReference>
<dbReference type="Pfam" id="PF02826">
    <property type="entry name" value="2-Hacid_dh_C"/>
    <property type="match status" value="1"/>
</dbReference>
<dbReference type="GO" id="GO:0005829">
    <property type="term" value="C:cytosol"/>
    <property type="evidence" value="ECO:0007669"/>
    <property type="project" value="TreeGrafter"/>
</dbReference>
<evidence type="ECO:0000256" key="4">
    <source>
        <dbReference type="RuleBase" id="RU003719"/>
    </source>
</evidence>
<evidence type="ECO:0000313" key="8">
    <source>
        <dbReference type="Proteomes" id="UP000639396"/>
    </source>
</evidence>
<dbReference type="SUPFAM" id="SSF52283">
    <property type="entry name" value="Formate/glycerate dehydrogenase catalytic domain-like"/>
    <property type="match status" value="1"/>
</dbReference>
<dbReference type="GO" id="GO:0006564">
    <property type="term" value="P:L-serine biosynthetic process"/>
    <property type="evidence" value="ECO:0007669"/>
    <property type="project" value="UniProtKB-ARBA"/>
</dbReference>
<dbReference type="GO" id="GO:0030267">
    <property type="term" value="F:glyoxylate reductase (NADPH) activity"/>
    <property type="evidence" value="ECO:0007669"/>
    <property type="project" value="TreeGrafter"/>
</dbReference>
<dbReference type="Pfam" id="PF00389">
    <property type="entry name" value="2-Hacid_dh"/>
    <property type="match status" value="1"/>
</dbReference>
<dbReference type="RefSeq" id="WP_190924333.1">
    <property type="nucleotide sequence ID" value="NZ_JACXJA010000003.1"/>
</dbReference>
<dbReference type="FunFam" id="3.40.50.720:FF:000041">
    <property type="entry name" value="D-3-phosphoglycerate dehydrogenase"/>
    <property type="match status" value="1"/>
</dbReference>
<protein>
    <submittedName>
        <fullName evidence="7">Hydroxyacid dehydrogenase</fullName>
    </submittedName>
</protein>
<keyword evidence="8" id="KW-1185">Reference proteome</keyword>
<evidence type="ECO:0000256" key="2">
    <source>
        <dbReference type="ARBA" id="ARBA00023002"/>
    </source>
</evidence>
<dbReference type="EMBL" id="JACXJA010000003">
    <property type="protein sequence ID" value="MBD2860849.1"/>
    <property type="molecule type" value="Genomic_DNA"/>
</dbReference>
<dbReference type="Gene3D" id="3.40.50.720">
    <property type="entry name" value="NAD(P)-binding Rossmann-like Domain"/>
    <property type="match status" value="2"/>
</dbReference>
<dbReference type="GO" id="GO:0016618">
    <property type="term" value="F:hydroxypyruvate reductase [NAD(P)H] activity"/>
    <property type="evidence" value="ECO:0007669"/>
    <property type="project" value="TreeGrafter"/>
</dbReference>
<dbReference type="SUPFAM" id="SSF51735">
    <property type="entry name" value="NAD(P)-binding Rossmann-fold domains"/>
    <property type="match status" value="1"/>
</dbReference>
<reference evidence="7" key="1">
    <citation type="submission" date="2020-09" db="EMBL/GenBank/DDBJ databases">
        <title>A novel bacterium of genus Paenibacillus, isolated from South China Sea.</title>
        <authorList>
            <person name="Huang H."/>
            <person name="Mo K."/>
            <person name="Hu Y."/>
        </authorList>
    </citation>
    <scope>NUCLEOTIDE SEQUENCE</scope>
    <source>
        <strain evidence="7">IB182363</strain>
    </source>
</reference>
<dbReference type="InterPro" id="IPR029753">
    <property type="entry name" value="D-isomer_DH_CS"/>
</dbReference>
<feature type="domain" description="D-isomer specific 2-hydroxyacid dehydrogenase NAD-binding" evidence="6">
    <location>
        <begin position="118"/>
        <end position="292"/>
    </location>
</feature>
<dbReference type="Proteomes" id="UP000639396">
    <property type="component" value="Unassembled WGS sequence"/>
</dbReference>
<dbReference type="PANTHER" id="PTHR10996">
    <property type="entry name" value="2-HYDROXYACID DEHYDROGENASE-RELATED"/>
    <property type="match status" value="1"/>
</dbReference>
<dbReference type="PANTHER" id="PTHR10996:SF178">
    <property type="entry name" value="2-HYDROXYACID DEHYDROGENASE YGL185C-RELATED"/>
    <property type="match status" value="1"/>
</dbReference>
<keyword evidence="3" id="KW-0520">NAD</keyword>
<evidence type="ECO:0000259" key="6">
    <source>
        <dbReference type="Pfam" id="PF02826"/>
    </source>
</evidence>
<sequence length="332" mass="35996">MVELKIAILPDLVVQRKLFDATHRKQLESIGDVIYNRTEGKPSPETLKDTIAGADLAVTSWGCTPLTKEILDRAPRLRAVVHAAGTVKPVVTPELWSRGIRVASCNDSLAVGVAESALALTIASLKNMWRLSQITREGGWGQGRELVRELYGLTVGVIGAGKAGRHYIRLLRQFSVDILVYDPFSTAEEIARTGAVKAELNELLAASDVVSLHAPSIPSTHHLINRERLLMMKDDAILINTARGSIVDEAALVEQLQQGRLFACLDVTAPEPPASDHPFRSLPNCIVTPHIAGAVNNGIKRLGQFAVEELGRLVRGAPLLGEVKPEQLETMA</sequence>
<dbReference type="InterPro" id="IPR036291">
    <property type="entry name" value="NAD(P)-bd_dom_sf"/>
</dbReference>
<organism evidence="7 8">
    <name type="scientific">Paenibacillus oceani</name>
    <dbReference type="NCBI Taxonomy" id="2772510"/>
    <lineage>
        <taxon>Bacteria</taxon>
        <taxon>Bacillati</taxon>
        <taxon>Bacillota</taxon>
        <taxon>Bacilli</taxon>
        <taxon>Bacillales</taxon>
        <taxon>Paenibacillaceae</taxon>
        <taxon>Paenibacillus</taxon>
    </lineage>
</organism>